<name>A0AAV2LF67_KNICA</name>
<dbReference type="Pfam" id="PF00028">
    <property type="entry name" value="Cadherin"/>
    <property type="match status" value="23"/>
</dbReference>
<dbReference type="CDD" id="cd11304">
    <property type="entry name" value="Cadherin_repeat"/>
    <property type="match status" value="24"/>
</dbReference>
<keyword evidence="8" id="KW-0130">Cell adhesion</keyword>
<feature type="domain" description="Cadherin" evidence="15">
    <location>
        <begin position="1490"/>
        <end position="1593"/>
    </location>
</feature>
<evidence type="ECO:0000313" key="16">
    <source>
        <dbReference type="EMBL" id="CAL1600995.1"/>
    </source>
</evidence>
<dbReference type="GO" id="GO:0003007">
    <property type="term" value="P:heart morphogenesis"/>
    <property type="evidence" value="ECO:0007669"/>
    <property type="project" value="UniProtKB-ARBA"/>
</dbReference>
<feature type="domain" description="Cadherin" evidence="15">
    <location>
        <begin position="2318"/>
        <end position="2422"/>
    </location>
</feature>
<comment type="subcellular location">
    <subcellularLocation>
        <location evidence="1">Cell membrane</location>
        <topology evidence="1">Single-pass type I membrane protein</topology>
    </subcellularLocation>
</comment>
<feature type="domain" description="Cadherin" evidence="15">
    <location>
        <begin position="1066"/>
        <end position="1168"/>
    </location>
</feature>
<evidence type="ECO:0000256" key="2">
    <source>
        <dbReference type="ARBA" id="ARBA00022475"/>
    </source>
</evidence>
<keyword evidence="12" id="KW-0325">Glycoprotein</keyword>
<dbReference type="PRINTS" id="PR00205">
    <property type="entry name" value="CADHERIN"/>
</dbReference>
<feature type="domain" description="Cadherin" evidence="15">
    <location>
        <begin position="326"/>
        <end position="428"/>
    </location>
</feature>
<feature type="domain" description="Cadherin" evidence="15">
    <location>
        <begin position="1173"/>
        <end position="1284"/>
    </location>
</feature>
<feature type="domain" description="Cadherin" evidence="15">
    <location>
        <begin position="40"/>
        <end position="105"/>
    </location>
</feature>
<dbReference type="FunFam" id="2.60.40.60:FF:000039">
    <property type="entry name" value="FAT atypical cadherin 3"/>
    <property type="match status" value="1"/>
</dbReference>
<dbReference type="PANTHER" id="PTHR24025:SF23">
    <property type="entry name" value="NEURAL-CADHERIN"/>
    <property type="match status" value="1"/>
</dbReference>
<evidence type="ECO:0000256" key="3">
    <source>
        <dbReference type="ARBA" id="ARBA00022536"/>
    </source>
</evidence>
<evidence type="ECO:0000313" key="17">
    <source>
        <dbReference type="Proteomes" id="UP001497482"/>
    </source>
</evidence>
<evidence type="ECO:0000256" key="4">
    <source>
        <dbReference type="ARBA" id="ARBA00022692"/>
    </source>
</evidence>
<accession>A0AAV2LF67</accession>
<dbReference type="SMART" id="SM00112">
    <property type="entry name" value="CA"/>
    <property type="match status" value="23"/>
</dbReference>
<feature type="domain" description="Cadherin" evidence="15">
    <location>
        <begin position="1379"/>
        <end position="1490"/>
    </location>
</feature>
<dbReference type="PROSITE" id="PS50268">
    <property type="entry name" value="CADHERIN_2"/>
    <property type="match status" value="24"/>
</dbReference>
<keyword evidence="6" id="KW-0677">Repeat</keyword>
<dbReference type="EMBL" id="OZ035825">
    <property type="protein sequence ID" value="CAL1600995.1"/>
    <property type="molecule type" value="Genomic_DNA"/>
</dbReference>
<feature type="domain" description="Cadherin" evidence="15">
    <location>
        <begin position="2217"/>
        <end position="2317"/>
    </location>
</feature>
<keyword evidence="5" id="KW-0732">Signal</keyword>
<dbReference type="FunFam" id="2.60.40.60:FF:000007">
    <property type="entry name" value="Protocadherin alpha 2"/>
    <property type="match status" value="1"/>
</dbReference>
<keyword evidence="4" id="KW-0812">Transmembrane</keyword>
<feature type="domain" description="Cadherin" evidence="15">
    <location>
        <begin position="1923"/>
        <end position="2000"/>
    </location>
</feature>
<feature type="domain" description="Cadherin" evidence="15">
    <location>
        <begin position="2113"/>
        <end position="2217"/>
    </location>
</feature>
<evidence type="ECO:0000256" key="7">
    <source>
        <dbReference type="ARBA" id="ARBA00022837"/>
    </source>
</evidence>
<organism evidence="16 17">
    <name type="scientific">Knipowitschia caucasica</name>
    <name type="common">Caucasian dwarf goby</name>
    <name type="synonym">Pomatoschistus caucasicus</name>
    <dbReference type="NCBI Taxonomy" id="637954"/>
    <lineage>
        <taxon>Eukaryota</taxon>
        <taxon>Metazoa</taxon>
        <taxon>Chordata</taxon>
        <taxon>Craniata</taxon>
        <taxon>Vertebrata</taxon>
        <taxon>Euteleostomi</taxon>
        <taxon>Actinopterygii</taxon>
        <taxon>Neopterygii</taxon>
        <taxon>Teleostei</taxon>
        <taxon>Neoteleostei</taxon>
        <taxon>Acanthomorphata</taxon>
        <taxon>Gobiaria</taxon>
        <taxon>Gobiiformes</taxon>
        <taxon>Gobioidei</taxon>
        <taxon>Gobiidae</taxon>
        <taxon>Gobiinae</taxon>
        <taxon>Knipowitschia</taxon>
    </lineage>
</organism>
<keyword evidence="7 13" id="KW-0106">Calcium</keyword>
<evidence type="ECO:0000256" key="8">
    <source>
        <dbReference type="ARBA" id="ARBA00022889"/>
    </source>
</evidence>
<feature type="domain" description="Cadherin" evidence="15">
    <location>
        <begin position="1803"/>
        <end position="1908"/>
    </location>
</feature>
<evidence type="ECO:0000256" key="13">
    <source>
        <dbReference type="PROSITE-ProRule" id="PRU00043"/>
    </source>
</evidence>
<dbReference type="FunFam" id="2.60.40.60:FF:000263">
    <property type="entry name" value="LOW QUALITY PROTEIN: protocadherin-23"/>
    <property type="match status" value="1"/>
</dbReference>
<dbReference type="FunFam" id="2.60.40.60:FF:000116">
    <property type="entry name" value="Dachsous cadherin-related 2"/>
    <property type="match status" value="2"/>
</dbReference>
<dbReference type="GO" id="GO:0007163">
    <property type="term" value="P:establishment or maintenance of cell polarity"/>
    <property type="evidence" value="ECO:0007669"/>
    <property type="project" value="UniProtKB-ARBA"/>
</dbReference>
<evidence type="ECO:0000256" key="9">
    <source>
        <dbReference type="ARBA" id="ARBA00022989"/>
    </source>
</evidence>
<feature type="domain" description="Cadherin" evidence="15">
    <location>
        <begin position="218"/>
        <end position="321"/>
    </location>
</feature>
<keyword evidence="2" id="KW-1003">Cell membrane</keyword>
<dbReference type="GO" id="GO:0005509">
    <property type="term" value="F:calcium ion binding"/>
    <property type="evidence" value="ECO:0007669"/>
    <property type="project" value="UniProtKB-UniRule"/>
</dbReference>
<feature type="domain" description="Cadherin" evidence="15">
    <location>
        <begin position="2423"/>
        <end position="2568"/>
    </location>
</feature>
<feature type="domain" description="Cadherin" evidence="15">
    <location>
        <begin position="1281"/>
        <end position="1378"/>
    </location>
</feature>
<feature type="domain" description="Cadherin" evidence="15">
    <location>
        <begin position="955"/>
        <end position="1065"/>
    </location>
</feature>
<evidence type="ECO:0000256" key="1">
    <source>
        <dbReference type="ARBA" id="ARBA00004251"/>
    </source>
</evidence>
<dbReference type="FunFam" id="2.60.40.60:FF:000020">
    <property type="entry name" value="Dachsous cadherin-related 1b"/>
    <property type="match status" value="10"/>
</dbReference>
<dbReference type="GO" id="GO:0007156">
    <property type="term" value="P:homophilic cell adhesion via plasma membrane adhesion molecules"/>
    <property type="evidence" value="ECO:0007669"/>
    <property type="project" value="InterPro"/>
</dbReference>
<keyword evidence="10" id="KW-0472">Membrane</keyword>
<feature type="domain" description="Cadherin" evidence="15">
    <location>
        <begin position="2010"/>
        <end position="2112"/>
    </location>
</feature>
<dbReference type="PROSITE" id="PS00232">
    <property type="entry name" value="CADHERIN_1"/>
    <property type="match status" value="10"/>
</dbReference>
<feature type="domain" description="Cadherin" evidence="15">
    <location>
        <begin position="429"/>
        <end position="534"/>
    </location>
</feature>
<dbReference type="GO" id="GO:0005911">
    <property type="term" value="C:cell-cell junction"/>
    <property type="evidence" value="ECO:0007669"/>
    <property type="project" value="TreeGrafter"/>
</dbReference>
<dbReference type="InterPro" id="IPR015919">
    <property type="entry name" value="Cadherin-like_sf"/>
</dbReference>
<dbReference type="InterPro" id="IPR050971">
    <property type="entry name" value="Cadherin-domain_protein"/>
</dbReference>
<dbReference type="SUPFAM" id="SSF49313">
    <property type="entry name" value="Cadherin-like"/>
    <property type="match status" value="24"/>
</dbReference>
<evidence type="ECO:0000259" key="15">
    <source>
        <dbReference type="PROSITE" id="PS50268"/>
    </source>
</evidence>
<evidence type="ECO:0000256" key="10">
    <source>
        <dbReference type="ARBA" id="ARBA00023136"/>
    </source>
</evidence>
<evidence type="ECO:0000256" key="5">
    <source>
        <dbReference type="ARBA" id="ARBA00022729"/>
    </source>
</evidence>
<keyword evidence="3" id="KW-0245">EGF-like domain</keyword>
<dbReference type="PANTHER" id="PTHR24025">
    <property type="entry name" value="DESMOGLEIN FAMILY MEMBER"/>
    <property type="match status" value="1"/>
</dbReference>
<dbReference type="FunFam" id="2.60.40.60:FF:000226">
    <property type="entry name" value="Dachsous, isoform B"/>
    <property type="match status" value="1"/>
</dbReference>
<dbReference type="GO" id="GO:0048729">
    <property type="term" value="P:tissue morphogenesis"/>
    <property type="evidence" value="ECO:0007669"/>
    <property type="project" value="UniProtKB-ARBA"/>
</dbReference>
<feature type="domain" description="Cadherin" evidence="15">
    <location>
        <begin position="1699"/>
        <end position="1802"/>
    </location>
</feature>
<protein>
    <recommendedName>
        <fullName evidence="15">Cadherin domain-containing protein</fullName>
    </recommendedName>
</protein>
<keyword evidence="9" id="KW-1133">Transmembrane helix</keyword>
<feature type="domain" description="Cadherin" evidence="15">
    <location>
        <begin position="850"/>
        <end position="954"/>
    </location>
</feature>
<proteinExistence type="predicted"/>
<feature type="domain" description="Cadherin" evidence="15">
    <location>
        <begin position="747"/>
        <end position="849"/>
    </location>
</feature>
<dbReference type="InterPro" id="IPR002126">
    <property type="entry name" value="Cadherin-like_dom"/>
</dbReference>
<dbReference type="Proteomes" id="UP001497482">
    <property type="component" value="Chromosome 3"/>
</dbReference>
<gene>
    <name evidence="16" type="ORF">KC01_LOCUS29047</name>
</gene>
<dbReference type="FunFam" id="2.60.40.60:FF:000211">
    <property type="entry name" value="Dachsous cadherin-related 2"/>
    <property type="match status" value="1"/>
</dbReference>
<feature type="compositionally biased region" description="Low complexity" evidence="14">
    <location>
        <begin position="2626"/>
        <end position="2636"/>
    </location>
</feature>
<dbReference type="Gene3D" id="2.60.40.60">
    <property type="entry name" value="Cadherins"/>
    <property type="match status" value="24"/>
</dbReference>
<sequence length="2661" mass="291017">MPALTQGQVFNLTLTAKEGLPAGTIVGDLGAVLRRPSTGFFISESRDSDVFRDLEIDADTGIISTAIVLDRETRDGYEFVAATLTGEMIRVKIEVKDVNDNFPKFPSDKYDLVVSELSPLGSRFKLDSARDQDVDEFGIQGYRITQRDMADLFELDYRSNLDTAHSLYLVLRTKLDRELCDLYTLTVEAFDGGVPFKSGAMQVKIHIQDENDNPPVFNQTEYQAVVAEDAALRVAVCQVQATDLDLGENGRVTYELKSNPGEVFYINESSGVIRLNSPLDYEHQAYYELVVIARDNGAQPEFSSVFVGIKVLNINDNSPSIHVLFLSETGEPAVSEAAAVGDYVARISVSDPDLAQQPISVQIQGGDGKFALKQTDDFLFALYVEAELDREKKDLYEIQILASDGDSLSSEEVLLLKVLDVNDCYPQFDRNIYTVGVPEDIPPGSSLVQVQAKDEDEPGPNSRIKYSVLRSNQHGLVSVDAHSGLVSTAGPLDRESQAELWFLVVASDSGDPHLSSTATVTVLLEDVNDNEPVFSQPLYNVTLPEHSPLQSCFLQVVATDSDTAEFGTLQFCLTDGFERTEHPLFHIHPHTGQLCVAQDIDRDLGHTVYDLLVKAQDPGGLSAQTYVHIEIEDLNDNAPVFTPPQYTVSLGSHSQPGTEVLTVIATDPDSGLFGHITYHLLPGDLSSLFNLDTHTGVLYLTSSLSHLGALSINLSISAQDGGGLSSSSPAEVSVHILSSNLAPAMFQRSHYSFSLPEDAAQGTSVGSVHAIDPNGSWESVSYRISSGDPLGWFAVHPDTGLLSTLKALDHESHPYVLLTLQCSTATSPVYSITQVNISITDVNDNAPVFPQVNDTITISKTTTVGTILFIAHAHDYDSDANGRVRYRLNKHYNGTFAIDTNLGTLTLNRSFRHNTTLTCALEIEAEDEGKPPLSTTFSLTVNIEQNTAENCLAFESLIYQVEIGESYRKDSRVIQVRAHQSRGSYGLSSLIIYSIENQNSFPPPPFRIHPKTGWLYLSQTLDYETETEYRFHVLAMASDAGQENITATATVSVRVLDVNDNSPAFSRDVYFFSVPEGAALQGLVGTVRASDRDSGKNAQLSYILLSDGKFFRLNAKTGELIHWVALDREQHSQHTMRVMVTDQGTPRLTSTCTVHILVSDCNDNRPHFIHLQQSKDSTVQIWAGAPTGSLVTTVFAKDLDAGENGTVTFSMDAVEEAQSSHFDINSKSGDIRTTQIFSHSTQRRYTLRVTATDAGAVPLEESALIHVQVHGLDPHSHHPSAPILRRFTVREDAAVGTVVGSAGLSDSGPFHYVISEEHLPFGIHASSGDIYIDQPLDYESTAQYTLSVLMEDGDDLRLNRSVLVCIIVEDVNDHTPFFPDKFVSFGLREDAEVGSLAYAFQARDADGTFANSNLEYSLQSGELQSDRFPFHLDPNTGSLTVAAPLDRETDASFAFTVMATDRAESEEERRSGAVTAQVFLLDVNDNRPVFVSADTVQAMEDADVGNLLHHFVAIDGDEGGNGLVSYVIVAGDKEVFVLEEKTGLLFLSSPLDYESQRVHRLMVRAVDQGHPALSSTQTLSVEVGDVNDQPPLFHVPVYNASVAENRDPGEGVVRVSASDGDSEENAVVWYSLLPGPGYELFSINPYTGLITTTSYLDREEQQHYILRVQARDSSARPLSSTATVLCSVLDENDNPPEFMQTSFQISLPENLPPSPIHTVQASDPDHAENGTIHYSIQGEDYRGLFTINSFSGAISTTQVLDREETPNYTLTIQARDHGPNTLKSSTQIHIHLLDQNDNTPAFPHKTYQASIGEGLPAGSEVVRLHAFDSDEGPNGEVTYSLTEDNSQGAFSVDPLTGIVRTTKPLDRESKSEYSLRVVASDGCAQGPLSSAVSLVVQVEDVNDNAPLCSQNPVNAWLSMTMLPNQIVATVMATDADRGENGTVRFMISDEETLFDVNSDTGEVSLRRRVRVGFSGAKLHVVVSDKGRPPLTSTCLVFIHLRGERARLQFSEREYNASVKENSRAGTWITKVEASDPTNSRQRITYTIFSGNENNIFSINRYTGEIRVQKDNSLDYELGASVRLVVLADSGQQSTHCVVSISLQDVNDNTPQFEHSSYRTAVWEGQPRNTYVMQVFASDADSGLNGQMEFSVISGNPNNAFLLDSVRGILVTNVMLDREITSSYKLVLQVADKGTPSFSSTATVRVQLVDVNDNSPAIPPMEPVLIPENLPAGYMVTQVIANDVDLSSSITYSFADNGSSSGPFAVDCYTGVITVTQGLDYETQPEYVLAVQASDSLHHTTGEVRVQVLDVNDNAPVFTQVSYQVELSELLPAETLVISVSASDLDSGLNGEVTYRLLSSPLQGFYILSDQGSVFTNKPLKSITNSNVVHLLVEARDQGDPARSSVASIEVLIIDSNDHVPQFHQDIYTLTVPEDMPIDTTLLTLSADDEDWSPENTHLDYAIVGGNEEKRFCVEIKMIQVENQLRNVAKLVLCNPLDREITEAYSLTIGLDEVQGSYAWDYLLDWEPRYHTLASVFTDIGMLPDEELQGGRESMACEASCLMHPPPLITSVAQPGIRTVPPRKPSRAQSLRQSYPRYCYSPIARNTGLTPSAMIPTFSPSLTSLSVRTPSTSPVVSDTGVGGIRLEAGPPTASLLETELQV</sequence>
<dbReference type="FunFam" id="2.60.40.60:FF:000081">
    <property type="entry name" value="protocadherin Fat 4"/>
    <property type="match status" value="1"/>
</dbReference>
<keyword evidence="11" id="KW-1015">Disulfide bond</keyword>
<evidence type="ECO:0000256" key="12">
    <source>
        <dbReference type="ARBA" id="ARBA00023180"/>
    </source>
</evidence>
<feature type="domain" description="Cadherin" evidence="15">
    <location>
        <begin position="1594"/>
        <end position="1698"/>
    </location>
</feature>
<dbReference type="InterPro" id="IPR020894">
    <property type="entry name" value="Cadherin_CS"/>
</dbReference>
<feature type="domain" description="Cadherin" evidence="15">
    <location>
        <begin position="642"/>
        <end position="746"/>
    </location>
</feature>
<dbReference type="FunFam" id="2.60.40.60:FF:000032">
    <property type="entry name" value="FAT atypical cadherin 1"/>
    <property type="match status" value="1"/>
</dbReference>
<evidence type="ECO:0000256" key="6">
    <source>
        <dbReference type="ARBA" id="ARBA00022737"/>
    </source>
</evidence>
<reference evidence="16 17" key="1">
    <citation type="submission" date="2024-04" db="EMBL/GenBank/DDBJ databases">
        <authorList>
            <person name="Waldvogel A.-M."/>
            <person name="Schoenle A."/>
        </authorList>
    </citation>
    <scope>NUCLEOTIDE SEQUENCE [LARGE SCALE GENOMIC DNA]</scope>
</reference>
<evidence type="ECO:0000256" key="14">
    <source>
        <dbReference type="SAM" id="MobiDB-lite"/>
    </source>
</evidence>
<feature type="region of interest" description="Disordered" evidence="14">
    <location>
        <begin position="2626"/>
        <end position="2649"/>
    </location>
</feature>
<feature type="domain" description="Cadherin" evidence="15">
    <location>
        <begin position="535"/>
        <end position="641"/>
    </location>
</feature>
<dbReference type="GO" id="GO:0005886">
    <property type="term" value="C:plasma membrane"/>
    <property type="evidence" value="ECO:0007669"/>
    <property type="project" value="UniProtKB-SubCell"/>
</dbReference>
<keyword evidence="17" id="KW-1185">Reference proteome</keyword>
<feature type="domain" description="Cadherin" evidence="15">
    <location>
        <begin position="106"/>
        <end position="217"/>
    </location>
</feature>
<evidence type="ECO:0000256" key="11">
    <source>
        <dbReference type="ARBA" id="ARBA00023157"/>
    </source>
</evidence>